<gene>
    <name evidence="2" type="ORF">DD902_10315</name>
    <name evidence="3" type="ORF">DV961_10225</name>
    <name evidence="1" type="ORF">EGV54_00535</name>
</gene>
<dbReference type="AlphaFoldDB" id="A0A1B1P186"/>
<sequence>MNTSKRERMEYLVHTLIDNEPHAFKFHGEMATHLFLTDQLHFDNKVEICVKRNELLKILRVIPMAFTIKVINKKGEQLPYDDVQLHQMSSLEVYDHNDLLMNIIIYDVDNEHWLFRLNHNVRIPEKYIYYHSLKWKVDYIKPEIVLMYLLHEPFNDKKVPFYRHLIDKMSYFQFVTLKIAVGEDLLKRVISERST</sequence>
<reference evidence="1 6" key="4">
    <citation type="submission" date="2018-11" db="EMBL/GenBank/DDBJ databases">
        <authorList>
            <consortium name="Veterinary Laboratory Investigation and Response Network"/>
        </authorList>
    </citation>
    <scope>NUCLEOTIDE SEQUENCE [LARGE SCALE GENOMIC DNA]</scope>
    <source>
        <strain evidence="1 6">SPSE-18-VL-LA-PA-Ryan-0021</strain>
    </source>
</reference>
<proteinExistence type="predicted"/>
<dbReference type="EMBL" id="QEIT01000063">
    <property type="protein sequence ID" value="PWZ73555.1"/>
    <property type="molecule type" value="Genomic_DNA"/>
</dbReference>
<accession>A0A1B1P186</accession>
<dbReference type="Proteomes" id="UP000246800">
    <property type="component" value="Unassembled WGS sequence"/>
</dbReference>
<name>A0A1B1P186_STAPS</name>
<reference evidence="5" key="3">
    <citation type="journal article" date="2018" name="Vet. Microbiol.">
        <title>Molecular epidemiology of methicillin-resistant staphylococci amongst veterinary personnel, personnel-owned pets, patients and the hospital environment of two companion animal veterinary hospitals.</title>
        <authorList>
            <person name="Worthing K.A."/>
            <person name="Brown J."/>
            <person name="Gerber L."/>
            <person name="Abraham S."/>
            <person name="Trott D."/>
            <person name="Norris J.M."/>
        </authorList>
    </citation>
    <scope>NUCLEOTIDE SEQUENCE [LARGE SCALE GENOMIC DNA]</scope>
    <source>
        <strain evidence="5">ST496-2</strain>
    </source>
</reference>
<reference evidence="2 4" key="1">
    <citation type="journal article" date="2018" name="Vet. Microbiol.">
        <title>Clonal diversity and geographic distribution of methicillin-resistant Staphylococcus pseudintermedius from Australian animals: Discovery of novel sequence types.</title>
        <authorList>
            <person name="Worthing K.A."/>
            <person name="Abraham S."/>
            <person name="Coombs G.W."/>
            <person name="Pang S."/>
            <person name="Saputra S."/>
            <person name="Jordan D."/>
            <person name="Trott D.J."/>
            <person name="Norris J.M."/>
        </authorList>
    </citation>
    <scope>NUCLEOTIDE SEQUENCE [LARGE SCALE GENOMIC DNA]</scope>
    <source>
        <strain evidence="2 4">ST525 1</strain>
    </source>
</reference>
<protein>
    <submittedName>
        <fullName evidence="3">Uncharacterized protein</fullName>
    </submittedName>
</protein>
<dbReference type="Proteomes" id="UP000256409">
    <property type="component" value="Unassembled WGS sequence"/>
</dbReference>
<evidence type="ECO:0000313" key="2">
    <source>
        <dbReference type="EMBL" id="PWZ73555.1"/>
    </source>
</evidence>
<evidence type="ECO:0000313" key="6">
    <source>
        <dbReference type="Proteomes" id="UP000600220"/>
    </source>
</evidence>
<dbReference type="RefSeq" id="WP_015729077.1">
    <property type="nucleotide sequence ID" value="NZ_BAAFHP010000002.1"/>
</dbReference>
<evidence type="ECO:0000313" key="4">
    <source>
        <dbReference type="Proteomes" id="UP000246800"/>
    </source>
</evidence>
<reference evidence="3" key="2">
    <citation type="journal article" date="2018" name="Vet. Microbiol.">
        <title>Methicillin-resistant staphylococci amongst veterinary personnel, personnel-owned pets, patients and the hospital environment of two small animal veterinary hospitals.</title>
        <authorList>
            <person name="Worthing K.A."/>
            <person name="Brown J."/>
            <person name="Gerber L."/>
            <person name="Abraham S."/>
            <person name="Trott D."/>
            <person name="Norris J.M."/>
        </authorList>
    </citation>
    <scope>NUCLEOTIDE SEQUENCE</scope>
    <source>
        <strain evidence="3">ST496-2</strain>
    </source>
</reference>
<dbReference type="EMBL" id="QQPC01000071">
    <property type="protein sequence ID" value="REA80647.1"/>
    <property type="molecule type" value="Genomic_DNA"/>
</dbReference>
<evidence type="ECO:0000313" key="1">
    <source>
        <dbReference type="EMBL" id="EGQ4383586.1"/>
    </source>
</evidence>
<comment type="caution">
    <text evidence="3">The sequence shown here is derived from an EMBL/GenBank/DDBJ whole genome shotgun (WGS) entry which is preliminary data.</text>
</comment>
<dbReference type="eggNOG" id="COG0346">
    <property type="taxonomic scope" value="Bacteria"/>
</dbReference>
<dbReference type="EMBL" id="AAXKXX010000001">
    <property type="protein sequence ID" value="EGQ4383586.1"/>
    <property type="molecule type" value="Genomic_DNA"/>
</dbReference>
<dbReference type="OrthoDB" id="2417905at2"/>
<evidence type="ECO:0000313" key="3">
    <source>
        <dbReference type="EMBL" id="REA80647.1"/>
    </source>
</evidence>
<organism evidence="3 5">
    <name type="scientific">Staphylococcus pseudintermedius</name>
    <dbReference type="NCBI Taxonomy" id="283734"/>
    <lineage>
        <taxon>Bacteria</taxon>
        <taxon>Bacillati</taxon>
        <taxon>Bacillota</taxon>
        <taxon>Bacilli</taxon>
        <taxon>Bacillales</taxon>
        <taxon>Staphylococcaceae</taxon>
        <taxon>Staphylococcus</taxon>
        <taxon>Staphylococcus intermedius group</taxon>
    </lineage>
</organism>
<dbReference type="GeneID" id="93825110"/>
<keyword evidence="6" id="KW-1185">Reference proteome</keyword>
<dbReference type="Proteomes" id="UP000600220">
    <property type="component" value="Unassembled WGS sequence"/>
</dbReference>
<evidence type="ECO:0000313" key="5">
    <source>
        <dbReference type="Proteomes" id="UP000256409"/>
    </source>
</evidence>